<feature type="domain" description="DUF397" evidence="1">
    <location>
        <begin position="9"/>
        <end position="57"/>
    </location>
</feature>
<organism evidence="2 3">
    <name type="scientific">Streptosporangium vulgare</name>
    <dbReference type="NCBI Taxonomy" id="46190"/>
    <lineage>
        <taxon>Bacteria</taxon>
        <taxon>Bacillati</taxon>
        <taxon>Actinomycetota</taxon>
        <taxon>Actinomycetes</taxon>
        <taxon>Streptosporangiales</taxon>
        <taxon>Streptosporangiaceae</taxon>
        <taxon>Streptosporangium</taxon>
    </lineage>
</organism>
<accession>A0ABV5T993</accession>
<sequence length="67" mass="7048">MTDLTNALWHKSSLSGSGNNCVEVASLSNSIAVRDSKDPSGATLVFSPSDWAAFLGCLKTGDFDTRP</sequence>
<comment type="caution">
    <text evidence="2">The sequence shown here is derived from an EMBL/GenBank/DDBJ whole genome shotgun (WGS) entry which is preliminary data.</text>
</comment>
<dbReference type="Proteomes" id="UP001589610">
    <property type="component" value="Unassembled WGS sequence"/>
</dbReference>
<dbReference type="RefSeq" id="WP_344747334.1">
    <property type="nucleotide sequence ID" value="NZ_BAAAWW010000124.1"/>
</dbReference>
<name>A0ABV5T993_9ACTN</name>
<reference evidence="2 3" key="1">
    <citation type="submission" date="2024-09" db="EMBL/GenBank/DDBJ databases">
        <authorList>
            <person name="Sun Q."/>
            <person name="Mori K."/>
        </authorList>
    </citation>
    <scope>NUCLEOTIDE SEQUENCE [LARGE SCALE GENOMIC DNA]</scope>
    <source>
        <strain evidence="2 3">JCM 3028</strain>
    </source>
</reference>
<protein>
    <submittedName>
        <fullName evidence="2">DUF397 domain-containing protein</fullName>
    </submittedName>
</protein>
<keyword evidence="3" id="KW-1185">Reference proteome</keyword>
<dbReference type="Pfam" id="PF04149">
    <property type="entry name" value="DUF397"/>
    <property type="match status" value="1"/>
</dbReference>
<evidence type="ECO:0000259" key="1">
    <source>
        <dbReference type="Pfam" id="PF04149"/>
    </source>
</evidence>
<proteinExistence type="predicted"/>
<gene>
    <name evidence="2" type="ORF">ACFFRH_05300</name>
</gene>
<dbReference type="InterPro" id="IPR007278">
    <property type="entry name" value="DUF397"/>
</dbReference>
<evidence type="ECO:0000313" key="2">
    <source>
        <dbReference type="EMBL" id="MFB9674896.1"/>
    </source>
</evidence>
<evidence type="ECO:0000313" key="3">
    <source>
        <dbReference type="Proteomes" id="UP001589610"/>
    </source>
</evidence>
<dbReference type="EMBL" id="JBHMBS010000002">
    <property type="protein sequence ID" value="MFB9674896.1"/>
    <property type="molecule type" value="Genomic_DNA"/>
</dbReference>